<dbReference type="EMBL" id="AAZO01000766">
    <property type="status" value="NOT_ANNOTATED_CDS"/>
    <property type="molecule type" value="Genomic_DNA"/>
</dbReference>
<evidence type="ECO:0000256" key="3">
    <source>
        <dbReference type="ARBA" id="ARBA00022527"/>
    </source>
</evidence>
<dbReference type="EnsemblMetazoa" id="PHUM065530-RA">
    <property type="protein sequence ID" value="PHUM065530-PA"/>
    <property type="gene ID" value="PHUM065530"/>
</dbReference>
<dbReference type="FunCoup" id="E0VBN2">
    <property type="interactions" value="344"/>
</dbReference>
<keyword evidence="5 10" id="KW-0547">Nucleotide-binding</keyword>
<dbReference type="OrthoDB" id="1732493at2759"/>
<dbReference type="InterPro" id="IPR011009">
    <property type="entry name" value="Kinase-like_dom_sf"/>
</dbReference>
<dbReference type="Pfam" id="PF00069">
    <property type="entry name" value="Pkinase"/>
    <property type="match status" value="1"/>
</dbReference>
<dbReference type="HOGENOM" id="CLU_000288_181_1_1"/>
<dbReference type="Proteomes" id="UP000009046">
    <property type="component" value="Unassembled WGS sequence"/>
</dbReference>
<evidence type="ECO:0000256" key="9">
    <source>
        <dbReference type="ARBA" id="ARBA00048367"/>
    </source>
</evidence>
<dbReference type="InterPro" id="IPR000719">
    <property type="entry name" value="Prot_kinase_dom"/>
</dbReference>
<dbReference type="Gene3D" id="1.10.510.10">
    <property type="entry name" value="Transferase(Phosphotransferase) domain 1"/>
    <property type="match status" value="1"/>
</dbReference>
<dbReference type="PROSITE" id="PS00107">
    <property type="entry name" value="PROTEIN_KINASE_ATP"/>
    <property type="match status" value="1"/>
</dbReference>
<dbReference type="InterPro" id="IPR017441">
    <property type="entry name" value="Protein_kinase_ATP_BS"/>
</dbReference>
<dbReference type="PROSITE" id="PS50011">
    <property type="entry name" value="PROTEIN_KINASE_DOM"/>
    <property type="match status" value="1"/>
</dbReference>
<evidence type="ECO:0000256" key="5">
    <source>
        <dbReference type="ARBA" id="ARBA00022741"/>
    </source>
</evidence>
<dbReference type="GO" id="GO:0010468">
    <property type="term" value="P:regulation of gene expression"/>
    <property type="evidence" value="ECO:0007669"/>
    <property type="project" value="TreeGrafter"/>
</dbReference>
<dbReference type="SMART" id="SM00220">
    <property type="entry name" value="S_TKc"/>
    <property type="match status" value="1"/>
</dbReference>
<comment type="catalytic activity">
    <reaction evidence="9">
        <text>L-seryl-[protein] + ATP = O-phospho-L-seryl-[protein] + ADP + H(+)</text>
        <dbReference type="Rhea" id="RHEA:17989"/>
        <dbReference type="Rhea" id="RHEA-COMP:9863"/>
        <dbReference type="Rhea" id="RHEA-COMP:11604"/>
        <dbReference type="ChEBI" id="CHEBI:15378"/>
        <dbReference type="ChEBI" id="CHEBI:29999"/>
        <dbReference type="ChEBI" id="CHEBI:30616"/>
        <dbReference type="ChEBI" id="CHEBI:83421"/>
        <dbReference type="ChEBI" id="CHEBI:456216"/>
        <dbReference type="EC" id="2.7.11.22"/>
    </reaction>
</comment>
<dbReference type="GO" id="GO:0007165">
    <property type="term" value="P:signal transduction"/>
    <property type="evidence" value="ECO:0007669"/>
    <property type="project" value="TreeGrafter"/>
</dbReference>
<dbReference type="EMBL" id="DS235033">
    <property type="protein sequence ID" value="EEB10788.1"/>
    <property type="molecule type" value="Genomic_DNA"/>
</dbReference>
<reference evidence="14" key="3">
    <citation type="submission" date="2020-05" db="UniProtKB">
        <authorList>
            <consortium name="EnsemblMetazoa"/>
        </authorList>
    </citation>
    <scope>IDENTIFICATION</scope>
    <source>
        <strain evidence="14">USDA</strain>
    </source>
</reference>
<dbReference type="GO" id="GO:0010389">
    <property type="term" value="P:regulation of G2/M transition of mitotic cell cycle"/>
    <property type="evidence" value="ECO:0007669"/>
    <property type="project" value="TreeGrafter"/>
</dbReference>
<dbReference type="PROSITE" id="PS00108">
    <property type="entry name" value="PROTEIN_KINASE_ST"/>
    <property type="match status" value="1"/>
</dbReference>
<dbReference type="InterPro" id="IPR008271">
    <property type="entry name" value="Ser/Thr_kinase_AS"/>
</dbReference>
<dbReference type="Gene3D" id="3.30.200.20">
    <property type="entry name" value="Phosphorylase Kinase, domain 1"/>
    <property type="match status" value="1"/>
</dbReference>
<keyword evidence="7 10" id="KW-0067">ATP-binding</keyword>
<proteinExistence type="inferred from homology"/>
<dbReference type="VEuPathDB" id="VectorBase:PHUM065530"/>
<dbReference type="FunFam" id="3.30.200.20:FF:000124">
    <property type="entry name" value="Cyclin-dependent kinase 4"/>
    <property type="match status" value="1"/>
</dbReference>
<accession>E0VBN2</accession>
<evidence type="ECO:0000256" key="11">
    <source>
        <dbReference type="RuleBase" id="RU000304"/>
    </source>
</evidence>
<dbReference type="GeneID" id="8231110"/>
<dbReference type="GO" id="GO:0004693">
    <property type="term" value="F:cyclin-dependent protein serine/threonine kinase activity"/>
    <property type="evidence" value="ECO:0007669"/>
    <property type="project" value="UniProtKB-EC"/>
</dbReference>
<dbReference type="GO" id="GO:0000082">
    <property type="term" value="P:G1/S transition of mitotic cell cycle"/>
    <property type="evidence" value="ECO:0007669"/>
    <property type="project" value="TreeGrafter"/>
</dbReference>
<dbReference type="PANTHER" id="PTHR24056">
    <property type="entry name" value="CELL DIVISION PROTEIN KINASE"/>
    <property type="match status" value="1"/>
</dbReference>
<dbReference type="PANTHER" id="PTHR24056:SF472">
    <property type="entry name" value="CYCLIN-DEPENDENT KINASE 4, ISOFORM A"/>
    <property type="match status" value="1"/>
</dbReference>
<keyword evidence="15" id="KW-1185">Reference proteome</keyword>
<evidence type="ECO:0000256" key="1">
    <source>
        <dbReference type="ARBA" id="ARBA00006485"/>
    </source>
</evidence>
<evidence type="ECO:0000256" key="4">
    <source>
        <dbReference type="ARBA" id="ARBA00022679"/>
    </source>
</evidence>
<evidence type="ECO:0000256" key="7">
    <source>
        <dbReference type="ARBA" id="ARBA00022840"/>
    </source>
</evidence>
<reference evidence="13" key="2">
    <citation type="submission" date="2007-04" db="EMBL/GenBank/DDBJ databases">
        <title>The genome of the human body louse.</title>
        <authorList>
            <consortium name="The Human Body Louse Genome Consortium"/>
            <person name="Kirkness E."/>
            <person name="Walenz B."/>
            <person name="Hass B."/>
            <person name="Bruggner R."/>
            <person name="Strausberg R."/>
        </authorList>
    </citation>
    <scope>NUCLEOTIDE SEQUENCE</scope>
    <source>
        <strain evidence="13">USDA</strain>
    </source>
</reference>
<dbReference type="STRING" id="121224.E0VBN2"/>
<evidence type="ECO:0000313" key="15">
    <source>
        <dbReference type="Proteomes" id="UP000009046"/>
    </source>
</evidence>
<protein>
    <recommendedName>
        <fullName evidence="2">cyclin-dependent kinase</fullName>
        <ecNumber evidence="2">2.7.11.22</ecNumber>
    </recommendedName>
</protein>
<evidence type="ECO:0000256" key="10">
    <source>
        <dbReference type="PROSITE-ProRule" id="PRU10141"/>
    </source>
</evidence>
<comment type="catalytic activity">
    <reaction evidence="8">
        <text>L-threonyl-[protein] + ATP = O-phospho-L-threonyl-[protein] + ADP + H(+)</text>
        <dbReference type="Rhea" id="RHEA:46608"/>
        <dbReference type="Rhea" id="RHEA-COMP:11060"/>
        <dbReference type="Rhea" id="RHEA-COMP:11605"/>
        <dbReference type="ChEBI" id="CHEBI:15378"/>
        <dbReference type="ChEBI" id="CHEBI:30013"/>
        <dbReference type="ChEBI" id="CHEBI:30616"/>
        <dbReference type="ChEBI" id="CHEBI:61977"/>
        <dbReference type="ChEBI" id="CHEBI:456216"/>
        <dbReference type="EC" id="2.7.11.22"/>
    </reaction>
</comment>
<dbReference type="InterPro" id="IPR050108">
    <property type="entry name" value="CDK"/>
</dbReference>
<name>E0VBN2_PEDHC</name>
<dbReference type="GO" id="GO:0005524">
    <property type="term" value="F:ATP binding"/>
    <property type="evidence" value="ECO:0007669"/>
    <property type="project" value="UniProtKB-UniRule"/>
</dbReference>
<dbReference type="EC" id="2.7.11.22" evidence="2"/>
<keyword evidence="3 11" id="KW-0723">Serine/threonine-protein kinase</keyword>
<organism>
    <name type="scientific">Pediculus humanus subsp. corporis</name>
    <name type="common">Body louse</name>
    <dbReference type="NCBI Taxonomy" id="121224"/>
    <lineage>
        <taxon>Eukaryota</taxon>
        <taxon>Metazoa</taxon>
        <taxon>Ecdysozoa</taxon>
        <taxon>Arthropoda</taxon>
        <taxon>Hexapoda</taxon>
        <taxon>Insecta</taxon>
        <taxon>Pterygota</taxon>
        <taxon>Neoptera</taxon>
        <taxon>Paraneoptera</taxon>
        <taxon>Psocodea</taxon>
        <taxon>Troctomorpha</taxon>
        <taxon>Phthiraptera</taxon>
        <taxon>Anoplura</taxon>
        <taxon>Pediculidae</taxon>
        <taxon>Pediculus</taxon>
    </lineage>
</organism>
<evidence type="ECO:0000313" key="14">
    <source>
        <dbReference type="EnsemblMetazoa" id="PHUM065530-PA"/>
    </source>
</evidence>
<evidence type="ECO:0000256" key="6">
    <source>
        <dbReference type="ARBA" id="ARBA00022777"/>
    </source>
</evidence>
<keyword evidence="6 13" id="KW-0418">Kinase</keyword>
<reference evidence="13" key="1">
    <citation type="submission" date="2007-04" db="EMBL/GenBank/DDBJ databases">
        <title>Annotation of Pediculus humanus corporis strain USDA.</title>
        <authorList>
            <person name="Kirkness E."/>
            <person name="Hannick L."/>
            <person name="Hass B."/>
            <person name="Bruggner R."/>
            <person name="Lawson D."/>
            <person name="Bidwell S."/>
            <person name="Joardar V."/>
            <person name="Caler E."/>
            <person name="Walenz B."/>
            <person name="Inman J."/>
            <person name="Schobel S."/>
            <person name="Galinsky K."/>
            <person name="Amedeo P."/>
            <person name="Strausberg R."/>
        </authorList>
    </citation>
    <scope>NUCLEOTIDE SEQUENCE</scope>
    <source>
        <strain evidence="13">USDA</strain>
    </source>
</reference>
<evidence type="ECO:0000259" key="12">
    <source>
        <dbReference type="PROSITE" id="PS50011"/>
    </source>
</evidence>
<keyword evidence="4 13" id="KW-0808">Transferase</keyword>
<dbReference type="GO" id="GO:0030332">
    <property type="term" value="F:cyclin binding"/>
    <property type="evidence" value="ECO:0007669"/>
    <property type="project" value="TreeGrafter"/>
</dbReference>
<feature type="domain" description="Protein kinase" evidence="12">
    <location>
        <begin position="20"/>
        <end position="308"/>
    </location>
</feature>
<feature type="binding site" evidence="10">
    <location>
        <position position="49"/>
    </location>
    <ligand>
        <name>ATP</name>
        <dbReference type="ChEBI" id="CHEBI:30616"/>
    </ligand>
</feature>
<dbReference type="AlphaFoldDB" id="E0VBN2"/>
<evidence type="ECO:0000256" key="2">
    <source>
        <dbReference type="ARBA" id="ARBA00012425"/>
    </source>
</evidence>
<dbReference type="eggNOG" id="KOG0594">
    <property type="taxonomic scope" value="Eukaryota"/>
</dbReference>
<evidence type="ECO:0000256" key="8">
    <source>
        <dbReference type="ARBA" id="ARBA00047811"/>
    </source>
</evidence>
<comment type="similarity">
    <text evidence="1">Belongs to the protein kinase superfamily. CMGC Ser/Thr protein kinase family. CDC2/CDKX subfamily.</text>
</comment>
<dbReference type="CTD" id="8231110"/>
<dbReference type="KEGG" id="phu:Phum_PHUM065530"/>
<gene>
    <name evidence="14" type="primary">8231110</name>
    <name evidence="13" type="ORF">Phum_PHUM065530</name>
</gene>
<dbReference type="InParanoid" id="E0VBN2"/>
<dbReference type="OMA" id="YEEHRVI"/>
<dbReference type="GO" id="GO:0005634">
    <property type="term" value="C:nucleus"/>
    <property type="evidence" value="ECO:0007669"/>
    <property type="project" value="TreeGrafter"/>
</dbReference>
<sequence>MTGSANFESCVELTKQAHNYEDLALIGNGAYGTVYKAKNKTNGHIVAMKKIRVHLCEDGGLPPSTLREIAMLKQVDQYEHPNIVRLLDVCYGPRLEEYLVLFIVFEHMEQDLSQFISNCPAPGIGVNRIKDLTFQLLSGVDFLHTHRIIHRDLKPQNILVSCDGQYLKLADFGLAKVYEFESSLTSVVATLWYRPPEVLLRDTYATPLDVWSCGCIMAELYRRTPLFPGVTEGDQLGKIFDIIGTPSESEWPQNTSLLRSSFPHSPGIDLEAVVPEICGHGKDLLQRMLRFEQHKRITACEALNHPYFKDFGYVPLEIGTSLNQSTSSASNASTPVSVNSCKCCSCDDSRTSTESPDK</sequence>
<dbReference type="GO" id="GO:0000307">
    <property type="term" value="C:cyclin-dependent protein kinase holoenzyme complex"/>
    <property type="evidence" value="ECO:0007669"/>
    <property type="project" value="TreeGrafter"/>
</dbReference>
<dbReference type="SUPFAM" id="SSF56112">
    <property type="entry name" value="Protein kinase-like (PK-like)"/>
    <property type="match status" value="1"/>
</dbReference>
<dbReference type="RefSeq" id="XP_002423526.1">
    <property type="nucleotide sequence ID" value="XM_002423481.1"/>
</dbReference>
<evidence type="ECO:0000313" key="13">
    <source>
        <dbReference type="EMBL" id="EEB10788.1"/>
    </source>
</evidence>
<dbReference type="GO" id="GO:0005737">
    <property type="term" value="C:cytoplasm"/>
    <property type="evidence" value="ECO:0007669"/>
    <property type="project" value="TreeGrafter"/>
</dbReference>
<dbReference type="FunFam" id="1.10.510.10:FF:000624">
    <property type="entry name" value="Mitogen-activated protein kinase"/>
    <property type="match status" value="1"/>
</dbReference>
<dbReference type="CDD" id="cd07838">
    <property type="entry name" value="STKc_CDK4_6_like"/>
    <property type="match status" value="1"/>
</dbReference>